<reference evidence="9" key="2">
    <citation type="submission" date="2025-09" db="UniProtKB">
        <authorList>
            <consortium name="Ensembl"/>
        </authorList>
    </citation>
    <scope>IDENTIFICATION</scope>
</reference>
<feature type="signal peptide" evidence="7">
    <location>
        <begin position="1"/>
        <end position="24"/>
    </location>
</feature>
<dbReference type="GO" id="GO:0005615">
    <property type="term" value="C:extracellular space"/>
    <property type="evidence" value="ECO:0007669"/>
    <property type="project" value="TreeGrafter"/>
</dbReference>
<dbReference type="PROSITE" id="PS00250">
    <property type="entry name" value="TGF_BETA_1"/>
    <property type="match status" value="1"/>
</dbReference>
<dbReference type="SUPFAM" id="SSF57501">
    <property type="entry name" value="Cystine-knot cytokines"/>
    <property type="match status" value="1"/>
</dbReference>
<dbReference type="Pfam" id="PF00688">
    <property type="entry name" value="TGFb_propeptide"/>
    <property type="match status" value="1"/>
</dbReference>
<evidence type="ECO:0000256" key="7">
    <source>
        <dbReference type="SAM" id="SignalP"/>
    </source>
</evidence>
<dbReference type="PANTHER" id="PTHR11848">
    <property type="entry name" value="TGF-BETA FAMILY"/>
    <property type="match status" value="1"/>
</dbReference>
<dbReference type="InterPro" id="IPR001839">
    <property type="entry name" value="TGF-b_C"/>
</dbReference>
<keyword evidence="5" id="KW-1015">Disulfide bond</keyword>
<dbReference type="GO" id="GO:0005125">
    <property type="term" value="F:cytokine activity"/>
    <property type="evidence" value="ECO:0007669"/>
    <property type="project" value="TreeGrafter"/>
</dbReference>
<dbReference type="InterPro" id="IPR015615">
    <property type="entry name" value="TGF-beta-rel"/>
</dbReference>
<dbReference type="PROSITE" id="PS51362">
    <property type="entry name" value="TGF_BETA_2"/>
    <property type="match status" value="1"/>
</dbReference>
<feature type="chain" id="PRO_5034268867" description="TGF-beta family profile domain-containing protein" evidence="7">
    <location>
        <begin position="25"/>
        <end position="331"/>
    </location>
</feature>
<keyword evidence="3" id="KW-0964">Secreted</keyword>
<evidence type="ECO:0000313" key="9">
    <source>
        <dbReference type="Ensembl" id="ENSJHYP00000018252.1"/>
    </source>
</evidence>
<accession>A0A8C5JI64</accession>
<keyword evidence="7" id="KW-0732">Signal</keyword>
<comment type="subcellular location">
    <subcellularLocation>
        <location evidence="1">Secreted</location>
    </subcellularLocation>
</comment>
<evidence type="ECO:0000256" key="5">
    <source>
        <dbReference type="ARBA" id="ARBA00023157"/>
    </source>
</evidence>
<dbReference type="Ensembl" id="ENSJHYT00000022038.1">
    <property type="protein sequence ID" value="ENSJHYP00000018252.1"/>
    <property type="gene ID" value="ENSJHYG00000013905.1"/>
</dbReference>
<evidence type="ECO:0000259" key="8">
    <source>
        <dbReference type="PROSITE" id="PS51362"/>
    </source>
</evidence>
<dbReference type="InterPro" id="IPR001111">
    <property type="entry name" value="TGF-b_propeptide"/>
</dbReference>
<dbReference type="AlphaFoldDB" id="A0A8C5JI64"/>
<dbReference type="PRINTS" id="PR00669">
    <property type="entry name" value="INHIBINA"/>
</dbReference>
<dbReference type="Pfam" id="PF00019">
    <property type="entry name" value="TGF_beta"/>
    <property type="match status" value="1"/>
</dbReference>
<dbReference type="SMART" id="SM00204">
    <property type="entry name" value="TGFB"/>
    <property type="match status" value="1"/>
</dbReference>
<protein>
    <recommendedName>
        <fullName evidence="8">TGF-beta family profile domain-containing protein</fullName>
    </recommendedName>
</protein>
<evidence type="ECO:0000256" key="6">
    <source>
        <dbReference type="RuleBase" id="RU000354"/>
    </source>
</evidence>
<evidence type="ECO:0000256" key="2">
    <source>
        <dbReference type="ARBA" id="ARBA00006656"/>
    </source>
</evidence>
<dbReference type="GO" id="GO:0008083">
    <property type="term" value="F:growth factor activity"/>
    <property type="evidence" value="ECO:0007669"/>
    <property type="project" value="UniProtKB-KW"/>
</dbReference>
<sequence length="331" mass="36447">MGRRGAVALLWLAAVLCQLGTGSALRRRLHNAGVPQRRLSGGERRDVQREILAVLGLPGRPRPRVPARVPAAAAAPLFMLDLYHAVAGEEEEEEEGEEAAVSRPVLTGLSTQSPPPGSVVSRADTVVSLVNMVEQDRDLLSPKPYWKEFRFDLTQVPAGEAVTAAEFRIYKSRGVVPRHGNSSIHVSIYEVAAQHSNRSGAWVWETLKVSKAGLLFPLYDVHPTDGRQVCRRHELYVSFQDLGWLDWVIAPQGYSAYYCEGECAFPLDSCMNATNHAILQSLVHLMKPEAVPKACCAPTKLSATSVLYYDSNNNVILKKHRNMVVKSCGCH</sequence>
<feature type="domain" description="TGF-beta family profile" evidence="8">
    <location>
        <begin position="209"/>
        <end position="331"/>
    </location>
</feature>
<keyword evidence="4 6" id="KW-0339">Growth factor</keyword>
<dbReference type="Gene3D" id="2.10.90.10">
    <property type="entry name" value="Cystine-knot cytokines"/>
    <property type="match status" value="1"/>
</dbReference>
<proteinExistence type="inferred from homology"/>
<name>A0A8C5JI64_JUNHY</name>
<organism evidence="9 10">
    <name type="scientific">Junco hyemalis</name>
    <name type="common">Dark-eyed junco</name>
    <dbReference type="NCBI Taxonomy" id="40217"/>
    <lineage>
        <taxon>Eukaryota</taxon>
        <taxon>Metazoa</taxon>
        <taxon>Chordata</taxon>
        <taxon>Craniata</taxon>
        <taxon>Vertebrata</taxon>
        <taxon>Euteleostomi</taxon>
        <taxon>Archelosauria</taxon>
        <taxon>Archosauria</taxon>
        <taxon>Dinosauria</taxon>
        <taxon>Saurischia</taxon>
        <taxon>Theropoda</taxon>
        <taxon>Coelurosauria</taxon>
        <taxon>Aves</taxon>
        <taxon>Neognathae</taxon>
        <taxon>Neoaves</taxon>
        <taxon>Telluraves</taxon>
        <taxon>Australaves</taxon>
        <taxon>Passeriformes</taxon>
        <taxon>Passerellidae</taxon>
        <taxon>Junco</taxon>
    </lineage>
</organism>
<evidence type="ECO:0000256" key="4">
    <source>
        <dbReference type="ARBA" id="ARBA00023030"/>
    </source>
</evidence>
<evidence type="ECO:0000256" key="3">
    <source>
        <dbReference type="ARBA" id="ARBA00022525"/>
    </source>
</evidence>
<evidence type="ECO:0000313" key="10">
    <source>
        <dbReference type="Proteomes" id="UP000694408"/>
    </source>
</evidence>
<evidence type="ECO:0000256" key="1">
    <source>
        <dbReference type="ARBA" id="ARBA00004613"/>
    </source>
</evidence>
<comment type="similarity">
    <text evidence="2 6">Belongs to the TGF-beta family.</text>
</comment>
<dbReference type="OMA" id="HERRDMQ"/>
<keyword evidence="10" id="KW-1185">Reference proteome</keyword>
<dbReference type="Proteomes" id="UP000694408">
    <property type="component" value="Unplaced"/>
</dbReference>
<dbReference type="InterPro" id="IPR017948">
    <property type="entry name" value="TGFb_CS"/>
</dbReference>
<reference evidence="9" key="1">
    <citation type="submission" date="2025-08" db="UniProtKB">
        <authorList>
            <consortium name="Ensembl"/>
        </authorList>
    </citation>
    <scope>IDENTIFICATION</scope>
</reference>
<dbReference type="InterPro" id="IPR029034">
    <property type="entry name" value="Cystine-knot_cytokine"/>
</dbReference>
<dbReference type="CDD" id="cd19398">
    <property type="entry name" value="TGF_beta_BMP8"/>
    <property type="match status" value="1"/>
</dbReference>
<dbReference type="FunFam" id="2.10.90.10:FF:000020">
    <property type="entry name" value="bone morphogenetic protein 8B"/>
    <property type="match status" value="1"/>
</dbReference>
<dbReference type="Gene3D" id="2.60.120.970">
    <property type="match status" value="1"/>
</dbReference>
<dbReference type="PANTHER" id="PTHR11848:SF119">
    <property type="entry name" value="TGF-BETA FAMILY PROFILE DOMAIN-CONTAINING PROTEIN"/>
    <property type="match status" value="1"/>
</dbReference>